<comment type="caution">
    <text evidence="5">The sequence shown here is derived from an EMBL/GenBank/DDBJ whole genome shotgun (WGS) entry which is preliminary data.</text>
</comment>
<evidence type="ECO:0000256" key="3">
    <source>
        <dbReference type="SAM" id="Phobius"/>
    </source>
</evidence>
<gene>
    <name evidence="5" type="ORF">F0415_04915</name>
</gene>
<dbReference type="NCBIfam" id="TIGR00254">
    <property type="entry name" value="GGDEF"/>
    <property type="match status" value="1"/>
</dbReference>
<comment type="catalytic activity">
    <reaction evidence="2">
        <text>2 GTP = 3',3'-c-di-GMP + 2 diphosphate</text>
        <dbReference type="Rhea" id="RHEA:24898"/>
        <dbReference type="ChEBI" id="CHEBI:33019"/>
        <dbReference type="ChEBI" id="CHEBI:37565"/>
        <dbReference type="ChEBI" id="CHEBI:58805"/>
        <dbReference type="EC" id="2.7.7.65"/>
    </reaction>
</comment>
<keyword evidence="3" id="KW-0472">Membrane</keyword>
<dbReference type="InterPro" id="IPR000160">
    <property type="entry name" value="GGDEF_dom"/>
</dbReference>
<dbReference type="RefSeq" id="WP_149860087.1">
    <property type="nucleotide sequence ID" value="NZ_VUOD01000003.1"/>
</dbReference>
<evidence type="ECO:0000256" key="2">
    <source>
        <dbReference type="ARBA" id="ARBA00034247"/>
    </source>
</evidence>
<dbReference type="Gene3D" id="3.30.70.270">
    <property type="match status" value="1"/>
</dbReference>
<dbReference type="Proteomes" id="UP000322165">
    <property type="component" value="Unassembled WGS sequence"/>
</dbReference>
<name>A0A5B2ZCH5_9GAMM</name>
<dbReference type="PANTHER" id="PTHR45138">
    <property type="entry name" value="REGULATORY COMPONENTS OF SENSORY TRANSDUCTION SYSTEM"/>
    <property type="match status" value="1"/>
</dbReference>
<organism evidence="5 6">
    <name type="scientific">Arenimonas fontis</name>
    <dbReference type="NCBI Taxonomy" id="2608255"/>
    <lineage>
        <taxon>Bacteria</taxon>
        <taxon>Pseudomonadati</taxon>
        <taxon>Pseudomonadota</taxon>
        <taxon>Gammaproteobacteria</taxon>
        <taxon>Lysobacterales</taxon>
        <taxon>Lysobacteraceae</taxon>
        <taxon>Arenimonas</taxon>
    </lineage>
</organism>
<sequence>MSTLSETLADLSAALRERPDDILLEVAAGGELLVARLRVFLSALLLGLPLLNHLAGGTPGETLAGLAGVVLVLLLSQLWLHLAGSERRRAWLPSVSSAFDVSVVSFVLVLLALNDPVAALNSTVVWSCYLLAVFATALRHDLRVTLLAGSLALGQSALIWLGVVAMADGPLVSATYGEVSTGTQLQRIVLLAAVTIVTTLTVFRTQRLTRISGTDGLTGLPNRTYLNTRLPHLVARARARGETLSLAIVDLDNFRHINTELGHLAGDRALRHAVRVLRQQLAREEPMIRAGGEEFVLLLRLPTGAAWERLEALRQKLEAEPFVPEPGAEPRKLTLSAGVANCPQDANDLSGLMKRADLRLRLAKRAGRNRVVARDEA</sequence>
<keyword evidence="3" id="KW-0812">Transmembrane</keyword>
<reference evidence="5 6" key="2">
    <citation type="submission" date="2019-09" db="EMBL/GenBank/DDBJ databases">
        <authorList>
            <person name="Mazur A."/>
        </authorList>
    </citation>
    <scope>NUCLEOTIDE SEQUENCE [LARGE SCALE GENOMIC DNA]</scope>
    <source>
        <strain evidence="5 6">3729k</strain>
    </source>
</reference>
<dbReference type="EMBL" id="VUOD01000003">
    <property type="protein sequence ID" value="KAA2285263.1"/>
    <property type="molecule type" value="Genomic_DNA"/>
</dbReference>
<feature type="transmembrane region" description="Helical" evidence="3">
    <location>
        <begin position="119"/>
        <end position="138"/>
    </location>
</feature>
<protein>
    <recommendedName>
        <fullName evidence="1">diguanylate cyclase</fullName>
        <ecNumber evidence="1">2.7.7.65</ecNumber>
    </recommendedName>
</protein>
<proteinExistence type="predicted"/>
<dbReference type="CDD" id="cd01949">
    <property type="entry name" value="GGDEF"/>
    <property type="match status" value="1"/>
</dbReference>
<keyword evidence="6" id="KW-1185">Reference proteome</keyword>
<dbReference type="InterPro" id="IPR043128">
    <property type="entry name" value="Rev_trsase/Diguanyl_cyclase"/>
</dbReference>
<dbReference type="SMART" id="SM00267">
    <property type="entry name" value="GGDEF"/>
    <property type="match status" value="1"/>
</dbReference>
<keyword evidence="3" id="KW-1133">Transmembrane helix</keyword>
<evidence type="ECO:0000313" key="6">
    <source>
        <dbReference type="Proteomes" id="UP000322165"/>
    </source>
</evidence>
<evidence type="ECO:0000256" key="1">
    <source>
        <dbReference type="ARBA" id="ARBA00012528"/>
    </source>
</evidence>
<feature type="transmembrane region" description="Helical" evidence="3">
    <location>
        <begin position="145"/>
        <end position="165"/>
    </location>
</feature>
<accession>A0A5B2ZCH5</accession>
<evidence type="ECO:0000259" key="4">
    <source>
        <dbReference type="PROSITE" id="PS50887"/>
    </source>
</evidence>
<dbReference type="EC" id="2.7.7.65" evidence="1"/>
<dbReference type="GO" id="GO:0052621">
    <property type="term" value="F:diguanylate cyclase activity"/>
    <property type="evidence" value="ECO:0007669"/>
    <property type="project" value="UniProtKB-EC"/>
</dbReference>
<dbReference type="InterPro" id="IPR029787">
    <property type="entry name" value="Nucleotide_cyclase"/>
</dbReference>
<feature type="domain" description="GGDEF" evidence="4">
    <location>
        <begin position="242"/>
        <end position="376"/>
    </location>
</feature>
<dbReference type="AlphaFoldDB" id="A0A5B2ZCH5"/>
<reference evidence="5 6" key="1">
    <citation type="submission" date="2019-09" db="EMBL/GenBank/DDBJ databases">
        <title>Arenimonas chukotkensis sp. nov., a bacterium isolated from Chukotka hot spring, Arctic region, Russia.</title>
        <authorList>
            <person name="Zayulina K.S."/>
            <person name="Prokofeva M.I."/>
            <person name="Elcheninov A.G."/>
            <person name="Novikov A."/>
            <person name="Kochetkova T.V."/>
            <person name="Kublanov I.V."/>
        </authorList>
    </citation>
    <scope>NUCLEOTIDE SEQUENCE [LARGE SCALE GENOMIC DNA]</scope>
    <source>
        <strain evidence="5 6">3729k</strain>
    </source>
</reference>
<dbReference type="SUPFAM" id="SSF55073">
    <property type="entry name" value="Nucleotide cyclase"/>
    <property type="match status" value="1"/>
</dbReference>
<feature type="transmembrane region" description="Helical" evidence="3">
    <location>
        <begin position="63"/>
        <end position="83"/>
    </location>
</feature>
<feature type="transmembrane region" description="Helical" evidence="3">
    <location>
        <begin position="90"/>
        <end position="113"/>
    </location>
</feature>
<feature type="transmembrane region" description="Helical" evidence="3">
    <location>
        <begin position="185"/>
        <end position="203"/>
    </location>
</feature>
<dbReference type="PANTHER" id="PTHR45138:SF9">
    <property type="entry name" value="DIGUANYLATE CYCLASE DGCM-RELATED"/>
    <property type="match status" value="1"/>
</dbReference>
<dbReference type="Pfam" id="PF00990">
    <property type="entry name" value="GGDEF"/>
    <property type="match status" value="1"/>
</dbReference>
<dbReference type="PROSITE" id="PS50887">
    <property type="entry name" value="GGDEF"/>
    <property type="match status" value="1"/>
</dbReference>
<dbReference type="InterPro" id="IPR050469">
    <property type="entry name" value="Diguanylate_Cyclase"/>
</dbReference>
<evidence type="ECO:0000313" key="5">
    <source>
        <dbReference type="EMBL" id="KAA2285263.1"/>
    </source>
</evidence>